<evidence type="ECO:0000313" key="1">
    <source>
        <dbReference type="EMBL" id="AGF57043.1"/>
    </source>
</evidence>
<dbReference type="Proteomes" id="UP000011728">
    <property type="component" value="Chromosome"/>
</dbReference>
<dbReference type="EMBL" id="CP004121">
    <property type="protein sequence ID" value="AGF57043.1"/>
    <property type="molecule type" value="Genomic_DNA"/>
</dbReference>
<gene>
    <name evidence="1" type="ORF">Cspa_c32820</name>
</gene>
<protein>
    <submittedName>
        <fullName evidence="1">Uncharacterized protein</fullName>
    </submittedName>
</protein>
<dbReference type="KEGG" id="csr:Cspa_c32820"/>
<evidence type="ECO:0000313" key="2">
    <source>
        <dbReference type="Proteomes" id="UP000011728"/>
    </source>
</evidence>
<dbReference type="PATRIC" id="fig|931276.5.peg.3307"/>
<name>M1MLB1_9CLOT</name>
<proteinExistence type="predicted"/>
<dbReference type="HOGENOM" id="CLU_3214559_0_0_9"/>
<reference evidence="1 2" key="1">
    <citation type="submission" date="2013-02" db="EMBL/GenBank/DDBJ databases">
        <title>Genome sequence of Clostridium saccharoperbutylacetonicum N1-4(HMT).</title>
        <authorList>
            <person name="Poehlein A."/>
            <person name="Daniel R."/>
        </authorList>
    </citation>
    <scope>NUCLEOTIDE SEQUENCE [LARGE SCALE GENOMIC DNA]</scope>
    <source>
        <strain evidence="2">N1-4(HMT)</strain>
    </source>
</reference>
<dbReference type="AlphaFoldDB" id="M1MLB1"/>
<sequence length="44" mass="5520">MNFNIEQLEEQKIKILLYSNVWMSVSRRKEELKCVINRQFKRYI</sequence>
<accession>M1MLB1</accession>
<keyword evidence="2" id="KW-1185">Reference proteome</keyword>
<organism evidence="1 2">
    <name type="scientific">Clostridium saccharoperbutylacetonicum N1-4(HMT)</name>
    <dbReference type="NCBI Taxonomy" id="931276"/>
    <lineage>
        <taxon>Bacteria</taxon>
        <taxon>Bacillati</taxon>
        <taxon>Bacillota</taxon>
        <taxon>Clostridia</taxon>
        <taxon>Eubacteriales</taxon>
        <taxon>Clostridiaceae</taxon>
        <taxon>Clostridium</taxon>
    </lineage>
</organism>